<evidence type="ECO:0000256" key="14">
    <source>
        <dbReference type="PROSITE-ProRule" id="PRU01360"/>
    </source>
</evidence>
<comment type="caution">
    <text evidence="19">The sequence shown here is derived from an EMBL/GenBank/DDBJ whole genome shotgun (WGS) entry which is preliminary data.</text>
</comment>
<dbReference type="InterPro" id="IPR010105">
    <property type="entry name" value="TonB_sidphr_rcpt"/>
</dbReference>
<dbReference type="GO" id="GO:0009279">
    <property type="term" value="C:cell outer membrane"/>
    <property type="evidence" value="ECO:0007669"/>
    <property type="project" value="UniProtKB-SubCell"/>
</dbReference>
<feature type="signal peptide" evidence="16">
    <location>
        <begin position="1"/>
        <end position="40"/>
    </location>
</feature>
<dbReference type="NCBIfam" id="TIGR01783">
    <property type="entry name" value="TonB-siderophor"/>
    <property type="match status" value="1"/>
</dbReference>
<keyword evidence="5" id="KW-0410">Iron transport</keyword>
<evidence type="ECO:0000256" key="16">
    <source>
        <dbReference type="SAM" id="SignalP"/>
    </source>
</evidence>
<keyword evidence="7 16" id="KW-0732">Signal</keyword>
<gene>
    <name evidence="19" type="ORF">DL347_22470</name>
</gene>
<evidence type="ECO:0000256" key="9">
    <source>
        <dbReference type="ARBA" id="ARBA00023065"/>
    </source>
</evidence>
<evidence type="ECO:0000256" key="5">
    <source>
        <dbReference type="ARBA" id="ARBA00022496"/>
    </source>
</evidence>
<evidence type="ECO:0000256" key="12">
    <source>
        <dbReference type="ARBA" id="ARBA00023170"/>
    </source>
</evidence>
<evidence type="ECO:0000256" key="4">
    <source>
        <dbReference type="ARBA" id="ARBA00022452"/>
    </source>
</evidence>
<keyword evidence="4 14" id="KW-1134">Transmembrane beta strand</keyword>
<keyword evidence="13 14" id="KW-0998">Cell outer membrane</keyword>
<dbReference type="GO" id="GO:0038023">
    <property type="term" value="F:signaling receptor activity"/>
    <property type="evidence" value="ECO:0007669"/>
    <property type="project" value="InterPro"/>
</dbReference>
<proteinExistence type="inferred from homology"/>
<dbReference type="Gene3D" id="2.170.130.10">
    <property type="entry name" value="TonB-dependent receptor, plug domain"/>
    <property type="match status" value="1"/>
</dbReference>
<keyword evidence="12 19" id="KW-0675">Receptor</keyword>
<evidence type="ECO:0000256" key="1">
    <source>
        <dbReference type="ARBA" id="ARBA00004571"/>
    </source>
</evidence>
<accession>A0A7Z6MTX3</accession>
<keyword evidence="8" id="KW-0408">Iron</keyword>
<dbReference type="InterPro" id="IPR036942">
    <property type="entry name" value="Beta-barrel_TonB_sf"/>
</dbReference>
<dbReference type="Gene3D" id="2.40.170.20">
    <property type="entry name" value="TonB-dependent receptor, beta-barrel domain"/>
    <property type="match status" value="1"/>
</dbReference>
<reference evidence="19 20" key="1">
    <citation type="submission" date="2018-07" db="EMBL/GenBank/DDBJ databases">
        <title>Draft Genome Sequence of Pseudomonas fluorescens AHK-1 associated with canker disease of kiwifruit.</title>
        <authorList>
            <person name="Wu Z."/>
        </authorList>
    </citation>
    <scope>NUCLEOTIDE SEQUENCE [LARGE SCALE GENOMIC DNA]</scope>
    <source>
        <strain evidence="19 20">AHK-1</strain>
    </source>
</reference>
<dbReference type="GO" id="GO:0015344">
    <property type="term" value="F:siderophore uptake transmembrane transporter activity"/>
    <property type="evidence" value="ECO:0007669"/>
    <property type="project" value="TreeGrafter"/>
</dbReference>
<keyword evidence="6 14" id="KW-0812">Transmembrane</keyword>
<evidence type="ECO:0000313" key="20">
    <source>
        <dbReference type="Proteomes" id="UP000255541"/>
    </source>
</evidence>
<evidence type="ECO:0000256" key="11">
    <source>
        <dbReference type="ARBA" id="ARBA00023136"/>
    </source>
</evidence>
<dbReference type="RefSeq" id="WP_115487993.1">
    <property type="nucleotide sequence ID" value="NZ_QRBA01000013.1"/>
</dbReference>
<organism evidence="19 20">
    <name type="scientific">Pseudomonas fluorescens</name>
    <dbReference type="NCBI Taxonomy" id="294"/>
    <lineage>
        <taxon>Bacteria</taxon>
        <taxon>Pseudomonadati</taxon>
        <taxon>Pseudomonadota</taxon>
        <taxon>Gammaproteobacteria</taxon>
        <taxon>Pseudomonadales</taxon>
        <taxon>Pseudomonadaceae</taxon>
        <taxon>Pseudomonas</taxon>
    </lineage>
</organism>
<dbReference type="PANTHER" id="PTHR32552">
    <property type="entry name" value="FERRICHROME IRON RECEPTOR-RELATED"/>
    <property type="match status" value="1"/>
</dbReference>
<feature type="chain" id="PRO_5030666158" evidence="16">
    <location>
        <begin position="41"/>
        <end position="748"/>
    </location>
</feature>
<dbReference type="Pfam" id="PF00593">
    <property type="entry name" value="TonB_dep_Rec_b-barrel"/>
    <property type="match status" value="1"/>
</dbReference>
<dbReference type="InterPro" id="IPR012910">
    <property type="entry name" value="Plug_dom"/>
</dbReference>
<dbReference type="PANTHER" id="PTHR32552:SF74">
    <property type="entry name" value="HYDROXAMATE SIDEROPHORE RECEPTOR FHUE"/>
    <property type="match status" value="1"/>
</dbReference>
<evidence type="ECO:0000259" key="18">
    <source>
        <dbReference type="Pfam" id="PF07715"/>
    </source>
</evidence>
<evidence type="ECO:0000256" key="13">
    <source>
        <dbReference type="ARBA" id="ARBA00023237"/>
    </source>
</evidence>
<dbReference type="FunFam" id="2.170.130.10:FF:000010">
    <property type="entry name" value="Ferripyoverdine receptor"/>
    <property type="match status" value="1"/>
</dbReference>
<dbReference type="CDD" id="cd01347">
    <property type="entry name" value="ligand_gated_channel"/>
    <property type="match status" value="1"/>
</dbReference>
<protein>
    <submittedName>
        <fullName evidence="19">TonB-dependent siderophore receptor</fullName>
    </submittedName>
</protein>
<dbReference type="AlphaFoldDB" id="A0A7Z6MTX3"/>
<keyword evidence="11 14" id="KW-0472">Membrane</keyword>
<evidence type="ECO:0000256" key="10">
    <source>
        <dbReference type="ARBA" id="ARBA00023077"/>
    </source>
</evidence>
<sequence>MWSSLTYCGKRRFCVPQRRVANPVAAALLVFLGSSSGVMAQDTAETDDGTFSPGEMILPSVTISGIGIPDATTTEGTGLYTTGPTTAATRLPLTLRETPQSISVVTRQRMDDQKLDSVQEVLENTTGISSYQSDSQRTSFYSRGFLIDNIQYDGIPAVIGDVINGSGISDLETAFYDRVEVVRGANGLLTGTGNPSAAINLVRKRPTPGFSASTSISAGSWDSFREMGDISVPLTTDGRVRARVVGVNNDGHSYVDGYQTQKQAFYGIIEADLTEDTTLDIGYDYQNSSPKRPTWGGTPLWFSNGSEAEWSRSKSVAADWNRWDSTRQSVFAELEHRFDNGWKVHGVMNQYRTEYDTQLMGSSGTPDQDTGLGTFPNGAYPVALAGEGKSRQTTFDVMASGPFELMGRQHDLVVGGMSSRYTSNKDDVSPFFPGFTPSNIYDWSSHFPKPDFDAMTSIPTNTEVKQRGFYSTARFSLADPLKLIIGGRFSRYEVDETVGGTSFSYKKSNEFTPYAGLIYDIDSTYSVYISYTGIFNPQTSFRDSNGNVLTPTEGKTKEIGLKAEYLEGRLNASVALFDTELDNAAQPDGSLLTPSGAQAYKGVDGTKSRGIEFDMQGEVAARWNIYAGVAAFTAKDGDDARLNAQVPRTTAQMFTTYTLPGMFEKLTLGGGVRWQSRFLSSSTSTRVAEQDPYALTSLMARYELTRNMDVSINVNNVFDKKYATQKGDFDTVSYGAPRNVLMTVNYKL</sequence>
<evidence type="ECO:0000259" key="17">
    <source>
        <dbReference type="Pfam" id="PF00593"/>
    </source>
</evidence>
<evidence type="ECO:0000256" key="6">
    <source>
        <dbReference type="ARBA" id="ARBA00022692"/>
    </source>
</evidence>
<comment type="subcellular location">
    <subcellularLocation>
        <location evidence="1 14">Cell outer membrane</location>
        <topology evidence="1 14">Multi-pass membrane protein</topology>
    </subcellularLocation>
</comment>
<feature type="domain" description="TonB-dependent receptor-like beta-barrel" evidence="17">
    <location>
        <begin position="274"/>
        <end position="717"/>
    </location>
</feature>
<name>A0A7Z6MTX3_PSEFL</name>
<dbReference type="Proteomes" id="UP000255541">
    <property type="component" value="Unassembled WGS sequence"/>
</dbReference>
<keyword evidence="10 15" id="KW-0798">TonB box</keyword>
<evidence type="ECO:0000256" key="8">
    <source>
        <dbReference type="ARBA" id="ARBA00023004"/>
    </source>
</evidence>
<dbReference type="EMBL" id="QRBA01000013">
    <property type="protein sequence ID" value="RDS88934.1"/>
    <property type="molecule type" value="Genomic_DNA"/>
</dbReference>
<dbReference type="SUPFAM" id="SSF56935">
    <property type="entry name" value="Porins"/>
    <property type="match status" value="1"/>
</dbReference>
<dbReference type="InterPro" id="IPR039426">
    <property type="entry name" value="TonB-dep_rcpt-like"/>
</dbReference>
<evidence type="ECO:0000256" key="15">
    <source>
        <dbReference type="RuleBase" id="RU003357"/>
    </source>
</evidence>
<dbReference type="InterPro" id="IPR037066">
    <property type="entry name" value="Plug_dom_sf"/>
</dbReference>
<evidence type="ECO:0000256" key="3">
    <source>
        <dbReference type="ARBA" id="ARBA00022448"/>
    </source>
</evidence>
<dbReference type="Pfam" id="PF07715">
    <property type="entry name" value="Plug"/>
    <property type="match status" value="1"/>
</dbReference>
<dbReference type="InterPro" id="IPR000531">
    <property type="entry name" value="Beta-barrel_TonB"/>
</dbReference>
<comment type="similarity">
    <text evidence="2 14 15">Belongs to the TonB-dependent receptor family.</text>
</comment>
<dbReference type="GO" id="GO:0015891">
    <property type="term" value="P:siderophore transport"/>
    <property type="evidence" value="ECO:0007669"/>
    <property type="project" value="InterPro"/>
</dbReference>
<evidence type="ECO:0000313" key="19">
    <source>
        <dbReference type="EMBL" id="RDS88934.1"/>
    </source>
</evidence>
<keyword evidence="3 14" id="KW-0813">Transport</keyword>
<evidence type="ECO:0000256" key="2">
    <source>
        <dbReference type="ARBA" id="ARBA00009810"/>
    </source>
</evidence>
<evidence type="ECO:0000256" key="7">
    <source>
        <dbReference type="ARBA" id="ARBA00022729"/>
    </source>
</evidence>
<dbReference type="PROSITE" id="PS52016">
    <property type="entry name" value="TONB_DEPENDENT_REC_3"/>
    <property type="match status" value="1"/>
</dbReference>
<keyword evidence="9" id="KW-0406">Ion transport</keyword>
<feature type="domain" description="TonB-dependent receptor plug" evidence="18">
    <location>
        <begin position="95"/>
        <end position="196"/>
    </location>
</feature>